<dbReference type="HOGENOM" id="CLU_700535_0_0_1"/>
<comment type="caution">
    <text evidence="1">The sequence shown here is derived from an EMBL/GenBank/DDBJ whole genome shotgun (WGS) entry which is preliminary data.</text>
</comment>
<proteinExistence type="predicted"/>
<sequence>MLSTQKRYHLVLPPAPGPGYLLRFDPERRTRPGDNTSGRDGYIRARILFHISYIIRFYDVCQSIPPGIKLNITNKSIDPRYEYLMSQSIEQLSISEGGLQSTQSSLNGSLRGIDLGLPRHGNESHFYAVVNTYLTKKWRSFDKDLGLEWGKNDMKKMGSWAKQFHHNLQALWDDQNRSTSRTTFLPATTENLRTLLAKIESRQAPTLLYLSGHTDFIDQEPVYLTSDSLQKDSISSDKAMRYWEMGRQLVSQPSSNPLVWITEVCECDNFMKLPYVYWCEGGEVKSEKTGFEWPWGEAQALHFAATSPGQPAIGYKSQVGAIYTNALREVAFRRDLSLTDIVLKLQNTIDNVLMLAQSEERQQHRIYSSHKFDQADLFTTLGFTLVPPSTCHMA</sequence>
<name>M5BNT5_THACB</name>
<gene>
    <name evidence="1" type="ORF">BN14_02727</name>
</gene>
<dbReference type="Proteomes" id="UP000012065">
    <property type="component" value="Unassembled WGS sequence"/>
</dbReference>
<organism evidence="1 2">
    <name type="scientific">Thanatephorus cucumeris (strain AG1-IB / isolate 7/3/14)</name>
    <name type="common">Lettuce bottom rot fungus</name>
    <name type="synonym">Rhizoctonia solani</name>
    <dbReference type="NCBI Taxonomy" id="1108050"/>
    <lineage>
        <taxon>Eukaryota</taxon>
        <taxon>Fungi</taxon>
        <taxon>Dikarya</taxon>
        <taxon>Basidiomycota</taxon>
        <taxon>Agaricomycotina</taxon>
        <taxon>Agaricomycetes</taxon>
        <taxon>Cantharellales</taxon>
        <taxon>Ceratobasidiaceae</taxon>
        <taxon>Rhizoctonia</taxon>
        <taxon>Rhizoctonia solani AG-1</taxon>
    </lineage>
</organism>
<reference evidence="1 2" key="1">
    <citation type="journal article" date="2013" name="J. Biotechnol.">
        <title>Establishment and interpretation of the genome sequence of the phytopathogenic fungus Rhizoctonia solani AG1-IB isolate 7/3/14.</title>
        <authorList>
            <person name="Wibberg D.W."/>
            <person name="Jelonek L.J."/>
            <person name="Rupp O.R."/>
            <person name="Hennig M.H."/>
            <person name="Eikmeyer F.E."/>
            <person name="Goesmann A.G."/>
            <person name="Hartmann A.H."/>
            <person name="Borriss R.B."/>
            <person name="Grosch R.G."/>
            <person name="Puehler A.P."/>
            <person name="Schlueter A.S."/>
        </authorList>
    </citation>
    <scope>NUCLEOTIDE SEQUENCE [LARGE SCALE GENOMIC DNA]</scope>
    <source>
        <strain evidence="2">AG1-IB / isolate 7/3/14</strain>
    </source>
</reference>
<evidence type="ECO:0000313" key="1">
    <source>
        <dbReference type="EMBL" id="CCO28729.1"/>
    </source>
</evidence>
<protein>
    <submittedName>
        <fullName evidence="1">Uncharacterized protein</fullName>
    </submittedName>
</protein>
<dbReference type="AlphaFoldDB" id="M5BNT5"/>
<accession>M5BNT5</accession>
<dbReference type="EMBL" id="CAOJ01003704">
    <property type="protein sequence ID" value="CCO28729.1"/>
    <property type="molecule type" value="Genomic_DNA"/>
</dbReference>
<evidence type="ECO:0000313" key="2">
    <source>
        <dbReference type="Proteomes" id="UP000012065"/>
    </source>
</evidence>